<proteinExistence type="inferred from homology"/>
<feature type="region of interest" description="Disordered" evidence="7">
    <location>
        <begin position="236"/>
        <end position="312"/>
    </location>
</feature>
<feature type="transmembrane region" description="Helical" evidence="8">
    <location>
        <begin position="1073"/>
        <end position="1102"/>
    </location>
</feature>
<feature type="region of interest" description="Disordered" evidence="7">
    <location>
        <begin position="467"/>
        <end position="518"/>
    </location>
</feature>
<dbReference type="InterPro" id="IPR004776">
    <property type="entry name" value="Mem_transp_PIN-like"/>
</dbReference>
<feature type="transmembrane region" description="Helical" evidence="8">
    <location>
        <begin position="984"/>
        <end position="1006"/>
    </location>
</feature>
<organism evidence="9">
    <name type="scientific">Yamagishiella unicocca</name>
    <dbReference type="NCBI Taxonomy" id="51707"/>
    <lineage>
        <taxon>Eukaryota</taxon>
        <taxon>Viridiplantae</taxon>
        <taxon>Chlorophyta</taxon>
        <taxon>core chlorophytes</taxon>
        <taxon>Chlorophyceae</taxon>
        <taxon>CS clade</taxon>
        <taxon>Chlamydomonadales</taxon>
        <taxon>Volvocaceae</taxon>
        <taxon>Yamagishiella</taxon>
    </lineage>
</organism>
<dbReference type="EMBL" id="KU257988">
    <property type="protein sequence ID" value="ARO50094.1"/>
    <property type="molecule type" value="Genomic_DNA"/>
</dbReference>
<dbReference type="InterPro" id="IPR051107">
    <property type="entry name" value="Auxin_Efflux_Carrier"/>
</dbReference>
<feature type="compositionally biased region" description="Gly residues" evidence="7">
    <location>
        <begin position="591"/>
        <end position="602"/>
    </location>
</feature>
<comment type="subcellular location">
    <subcellularLocation>
        <location evidence="1">Membrane</location>
        <topology evidence="1">Multi-pass membrane protein</topology>
    </subcellularLocation>
</comment>
<dbReference type="GO" id="GO:0016020">
    <property type="term" value="C:membrane"/>
    <property type="evidence" value="ECO:0007669"/>
    <property type="project" value="UniProtKB-SubCell"/>
</dbReference>
<protein>
    <submittedName>
        <fullName evidence="9">Uncharacterized protein</fullName>
    </submittedName>
</protein>
<evidence type="ECO:0000313" key="9">
    <source>
        <dbReference type="EMBL" id="ARO50094.1"/>
    </source>
</evidence>
<dbReference type="PANTHER" id="PTHR31752:SF18">
    <property type="entry name" value="AUXIN EFFLUX CARRIER COMPONENT 1"/>
    <property type="match status" value="1"/>
</dbReference>
<feature type="region of interest" description="Disordered" evidence="7">
    <location>
        <begin position="738"/>
        <end position="782"/>
    </location>
</feature>
<feature type="compositionally biased region" description="Low complexity" evidence="7">
    <location>
        <begin position="603"/>
        <end position="625"/>
    </location>
</feature>
<evidence type="ECO:0000256" key="5">
    <source>
        <dbReference type="ARBA" id="ARBA00022989"/>
    </source>
</evidence>
<sequence>MGEWIYQGVFNVGVQIMVLVFSGWCFARFGLLSAEPFMGQINVLILRLAFPTLTIYLLGLKLDLRDAEVWRSLGAYVLWVGLVQVGIVAYTWMREGRTTGDAGLLNLVLTANNTVIVGLPVMEATFPDVGGKLSLLTVFVLFLQVIPFSITAFEVERWMVEDHAAQRAAATAESEPPPTPDRDLSGRWVTMEDGEEERCPEAAAAAGAACGDRSANGGGGAAAAAGVNRVRWRHSLARSSGSSSGAGGGGVAVRGRPGRRRIGSGMVVGPGARGWAPATPSDSPGDSREGSGRMAPADVGVSAGAGGGDAGGGRGAVTVAGGLAEQLTLARGLGLAATAAAALRSTEPTADVDTPTLAPLVRAPWVAVRQDSAALMAATTEATLLPPPPPPPATPSMLPTPLTPTPAPRGTTAEAEVPTMPVSAAIASGCAPPTPGSAALACLERAASSGAAAASLSFAPLGFGAGRGGGGASAQVETGGGRGGGAAESSSNGQAGGGGGAGLAGKLRSNRADDHASVDAGAERIASGVLAAGSRAQEGGRGEWEAPPLMSCASFTGVQERVAVGLGPEGRGEGAVGAEGPGPPALSVGSAGPGGGGGGSGGQQVLCSSDSSSSSGSSSSSSSSDDGGDGRAGAWERQRDAGVGGSVGQPSSSGATTAAATTTVLGASRAKPPRPPAGAPAAAAQPPAFAASAPCSSDRNALPPVTRSADVHLNGAAATAATAAGLFTFPSAHTAAMRPPSPYNARAGAPSGRPSYSGPDGVGAAAAHRRPKGRSSVDHARAGAAAAAGTGYSHAASRPVGHRLSGPGVLDAGIQRRSFPVHWPPVPIEAAANGGGGGGGGTALASSLCGSAAPSPPLSRRLFNPVAIACPDLPIPQATNLARAPASGHSGRVSYNGYAPARSAGCDSVVIGDGSTRPSGGRHPSPSEAAAAAAMYGEATAAAPPVPNRALVRAAAGSMTRRHGGIASALGRWLKLQLVQHRRVWLITWVVLKNPLLWSLLVALLVNLSGLRGVLYPGSSRYRPELGWVAGSLAWSSSITVPVSLFSNGVWLHGKTFGRPTLLRAGGLLLLKLLLLGPLQLACAAVCGLAADAGISLLLLALCPVASTSFVIASQYGHGADIVTAITVLGIVLLVPVVLVALTLPRALGLYSYQVATS</sequence>
<keyword evidence="5 8" id="KW-1133">Transmembrane helix</keyword>
<feature type="compositionally biased region" description="Gly residues" evidence="7">
    <location>
        <begin position="567"/>
        <end position="580"/>
    </location>
</feature>
<name>A0A1W6R6M6_9CHLO</name>
<feature type="compositionally biased region" description="Gly residues" evidence="7">
    <location>
        <begin position="494"/>
        <end position="503"/>
    </location>
</feature>
<evidence type="ECO:0000256" key="1">
    <source>
        <dbReference type="ARBA" id="ARBA00004141"/>
    </source>
</evidence>
<dbReference type="GO" id="GO:0055085">
    <property type="term" value="P:transmembrane transport"/>
    <property type="evidence" value="ECO:0007669"/>
    <property type="project" value="InterPro"/>
</dbReference>
<comment type="similarity">
    <text evidence="2">Belongs to the auxin efflux carrier (TC 2.A.69.1) family.</text>
</comment>
<feature type="transmembrane region" description="Helical" evidence="8">
    <location>
        <begin position="43"/>
        <end position="61"/>
    </location>
</feature>
<feature type="compositionally biased region" description="Gly residues" evidence="7">
    <location>
        <begin position="303"/>
        <end position="312"/>
    </location>
</feature>
<evidence type="ECO:0000256" key="4">
    <source>
        <dbReference type="ARBA" id="ARBA00022692"/>
    </source>
</evidence>
<keyword evidence="4 8" id="KW-0812">Transmembrane</keyword>
<feature type="transmembrane region" description="Helical" evidence="8">
    <location>
        <begin position="133"/>
        <end position="153"/>
    </location>
</feature>
<dbReference type="AlphaFoldDB" id="A0A1W6R6M6"/>
<keyword evidence="6 8" id="KW-0472">Membrane</keyword>
<evidence type="ECO:0000256" key="8">
    <source>
        <dbReference type="SAM" id="Phobius"/>
    </source>
</evidence>
<keyword evidence="3" id="KW-0813">Transport</keyword>
<feature type="region of interest" description="Disordered" evidence="7">
    <location>
        <begin position="382"/>
        <end position="413"/>
    </location>
</feature>
<feature type="compositionally biased region" description="Pro residues" evidence="7">
    <location>
        <begin position="385"/>
        <end position="394"/>
    </location>
</feature>
<dbReference type="PANTHER" id="PTHR31752">
    <property type="entry name" value="AUXIN EFFLUX CARRIER COMPONENT 1B-RELATED"/>
    <property type="match status" value="1"/>
</dbReference>
<feature type="compositionally biased region" description="Gly residues" evidence="7">
    <location>
        <begin position="467"/>
        <end position="486"/>
    </location>
</feature>
<evidence type="ECO:0000256" key="3">
    <source>
        <dbReference type="ARBA" id="ARBA00022448"/>
    </source>
</evidence>
<feature type="transmembrane region" description="Helical" evidence="8">
    <location>
        <begin position="12"/>
        <end position="31"/>
    </location>
</feature>
<feature type="transmembrane region" description="Helical" evidence="8">
    <location>
        <begin position="104"/>
        <end position="121"/>
    </location>
</feature>
<evidence type="ECO:0000256" key="6">
    <source>
        <dbReference type="ARBA" id="ARBA00023136"/>
    </source>
</evidence>
<reference evidence="9" key="1">
    <citation type="journal article" date="2017" name="J. Evol. Biol.">
        <title>Genetic Basis for Soma is Present in Undifferentiated Volvocine Green Algae.</title>
        <authorList>
            <person name="Grochau-Wright Z.I."/>
            <person name="Hanschen E.R."/>
            <person name="Ferris P.J."/>
            <person name="Hamaji T."/>
            <person name="Nozaki H."/>
            <person name="Olson B.J.S.C."/>
            <person name="Michod R.E."/>
        </authorList>
    </citation>
    <scope>NUCLEOTIDE SEQUENCE</scope>
    <source>
        <strain evidence="9">NIES 1861</strain>
    </source>
</reference>
<accession>A0A1W6R6M6</accession>
<evidence type="ECO:0000256" key="7">
    <source>
        <dbReference type="SAM" id="MobiDB-lite"/>
    </source>
</evidence>
<dbReference type="Pfam" id="PF03547">
    <property type="entry name" value="Mem_trans"/>
    <property type="match status" value="1"/>
</dbReference>
<feature type="region of interest" description="Disordered" evidence="7">
    <location>
        <begin position="566"/>
        <end position="634"/>
    </location>
</feature>
<feature type="transmembrane region" description="Helical" evidence="8">
    <location>
        <begin position="1026"/>
        <end position="1052"/>
    </location>
</feature>
<feature type="transmembrane region" description="Helical" evidence="8">
    <location>
        <begin position="73"/>
        <end position="92"/>
    </location>
</feature>
<evidence type="ECO:0000256" key="2">
    <source>
        <dbReference type="ARBA" id="ARBA00009177"/>
    </source>
</evidence>
<feature type="transmembrane region" description="Helical" evidence="8">
    <location>
        <begin position="1122"/>
        <end position="1144"/>
    </location>
</feature>